<protein>
    <submittedName>
        <fullName evidence="7">LysE family translocator</fullName>
    </submittedName>
</protein>
<dbReference type="RefSeq" id="WP_249250127.1">
    <property type="nucleotide sequence ID" value="NZ_JAKIKT010000007.1"/>
</dbReference>
<evidence type="ECO:0000256" key="3">
    <source>
        <dbReference type="ARBA" id="ARBA00022692"/>
    </source>
</evidence>
<keyword evidence="3 6" id="KW-0812">Transmembrane</keyword>
<feature type="transmembrane region" description="Helical" evidence="6">
    <location>
        <begin position="192"/>
        <end position="210"/>
    </location>
</feature>
<dbReference type="EMBL" id="JAKIKT010000007">
    <property type="protein sequence ID" value="MCL2915537.1"/>
    <property type="molecule type" value="Genomic_DNA"/>
</dbReference>
<evidence type="ECO:0000256" key="2">
    <source>
        <dbReference type="ARBA" id="ARBA00022475"/>
    </source>
</evidence>
<evidence type="ECO:0000256" key="1">
    <source>
        <dbReference type="ARBA" id="ARBA00004651"/>
    </source>
</evidence>
<dbReference type="PIRSF" id="PIRSF006324">
    <property type="entry name" value="LeuE"/>
    <property type="match status" value="1"/>
</dbReference>
<feature type="transmembrane region" description="Helical" evidence="6">
    <location>
        <begin position="44"/>
        <end position="66"/>
    </location>
</feature>
<dbReference type="Proteomes" id="UP001202831">
    <property type="component" value="Unassembled WGS sequence"/>
</dbReference>
<feature type="transmembrane region" description="Helical" evidence="6">
    <location>
        <begin position="73"/>
        <end position="92"/>
    </location>
</feature>
<keyword evidence="5 6" id="KW-0472">Membrane</keyword>
<dbReference type="Pfam" id="PF01810">
    <property type="entry name" value="LysE"/>
    <property type="match status" value="1"/>
</dbReference>
<feature type="transmembrane region" description="Helical" evidence="6">
    <location>
        <begin position="153"/>
        <end position="180"/>
    </location>
</feature>
<dbReference type="PANTHER" id="PTHR30086:SF20">
    <property type="entry name" value="ARGININE EXPORTER PROTEIN ARGO-RELATED"/>
    <property type="match status" value="1"/>
</dbReference>
<keyword evidence="2" id="KW-1003">Cell membrane</keyword>
<dbReference type="InterPro" id="IPR001123">
    <property type="entry name" value="LeuE-type"/>
</dbReference>
<dbReference type="PANTHER" id="PTHR30086">
    <property type="entry name" value="ARGININE EXPORTER PROTEIN ARGO"/>
    <property type="match status" value="1"/>
</dbReference>
<name>A0ABT0NAQ3_9GAMM</name>
<comment type="caution">
    <text evidence="7">The sequence shown here is derived from an EMBL/GenBank/DDBJ whole genome shotgun (WGS) entry which is preliminary data.</text>
</comment>
<evidence type="ECO:0000256" key="5">
    <source>
        <dbReference type="ARBA" id="ARBA00023136"/>
    </source>
</evidence>
<organism evidence="7 8">
    <name type="scientific">Shewanella corallii</name>
    <dbReference type="NCBI Taxonomy" id="560080"/>
    <lineage>
        <taxon>Bacteria</taxon>
        <taxon>Pseudomonadati</taxon>
        <taxon>Pseudomonadota</taxon>
        <taxon>Gammaproteobacteria</taxon>
        <taxon>Alteromonadales</taxon>
        <taxon>Shewanellaceae</taxon>
        <taxon>Shewanella</taxon>
    </lineage>
</organism>
<comment type="subcellular location">
    <subcellularLocation>
        <location evidence="1">Cell membrane</location>
        <topology evidence="1">Multi-pass membrane protein</topology>
    </subcellularLocation>
</comment>
<evidence type="ECO:0000313" key="7">
    <source>
        <dbReference type="EMBL" id="MCL2915537.1"/>
    </source>
</evidence>
<proteinExistence type="predicted"/>
<accession>A0ABT0NAQ3</accession>
<keyword evidence="8" id="KW-1185">Reference proteome</keyword>
<evidence type="ECO:0000313" key="8">
    <source>
        <dbReference type="Proteomes" id="UP001202831"/>
    </source>
</evidence>
<reference evidence="7 8" key="1">
    <citation type="submission" date="2022-01" db="EMBL/GenBank/DDBJ databases">
        <title>Whole genome-based taxonomy of the Shewanellaceae.</title>
        <authorList>
            <person name="Martin-Rodriguez A.J."/>
        </authorList>
    </citation>
    <scope>NUCLEOTIDE SEQUENCE [LARGE SCALE GENOMIC DNA]</scope>
    <source>
        <strain evidence="7 8">DSM 21332</strain>
    </source>
</reference>
<gene>
    <name evidence="7" type="ORF">L2725_17420</name>
</gene>
<sequence length="214" mass="22755">MDINTIMTFTVVATLLVISPGPNGFLIAKTVPVSGNKAGFANVFGFVAAFYIHGTLSVCGISILLLQSANAFFVFKMLGAAYLIWIGIKALIKAFGTSTPAQVQAEAQANVQGATSLKTAFMEGFLTNVLNPKVSMFYLAAFPQFVSADDSALAAYTLVTTHALVNFVWFGAMVLALSQAKQLATSGRFKKWLDVTTGTIFIGFGTKLALMRNA</sequence>
<evidence type="ECO:0000256" key="6">
    <source>
        <dbReference type="SAM" id="Phobius"/>
    </source>
</evidence>
<evidence type="ECO:0000256" key="4">
    <source>
        <dbReference type="ARBA" id="ARBA00022989"/>
    </source>
</evidence>
<keyword evidence="4 6" id="KW-1133">Transmembrane helix</keyword>